<sequence>MNSISYRSLKIDEIKLSLFSNFDRHQKVNKCWRKDNKKWILKNISFTENWGPDEYKFLVKCLKRLYISAHSSEKTQLFYKAMGCIEAIEYNETLVVKEPYDCQLEYVL</sequence>
<evidence type="ECO:0000313" key="1">
    <source>
        <dbReference type="EMBL" id="TDW07088.1"/>
    </source>
</evidence>
<dbReference type="EMBL" id="SODA01000003">
    <property type="protein sequence ID" value="TDW07088.1"/>
    <property type="molecule type" value="Genomic_DNA"/>
</dbReference>
<reference evidence="1 2" key="1">
    <citation type="submission" date="2019-03" db="EMBL/GenBank/DDBJ databases">
        <title>Subsurface microbial communities from deep shales in Ohio and West Virginia, USA.</title>
        <authorList>
            <person name="Wrighton K."/>
        </authorList>
    </citation>
    <scope>NUCLEOTIDE SEQUENCE [LARGE SCALE GENOMIC DNA]</scope>
    <source>
        <strain evidence="1 2">MSL9.2</strain>
    </source>
</reference>
<evidence type="ECO:0000313" key="2">
    <source>
        <dbReference type="Proteomes" id="UP000294697"/>
    </source>
</evidence>
<accession>A0A4V3G5W9</accession>
<name>A0A4V3G5W9_9FIRM</name>
<dbReference type="OrthoDB" id="8116556at2"/>
<organism evidence="1 2">
    <name type="scientific">Halanaerobium saccharolyticum</name>
    <dbReference type="NCBI Taxonomy" id="43595"/>
    <lineage>
        <taxon>Bacteria</taxon>
        <taxon>Bacillati</taxon>
        <taxon>Bacillota</taxon>
        <taxon>Clostridia</taxon>
        <taxon>Halanaerobiales</taxon>
        <taxon>Halanaerobiaceae</taxon>
        <taxon>Halanaerobium</taxon>
    </lineage>
</organism>
<dbReference type="Proteomes" id="UP000294697">
    <property type="component" value="Unassembled WGS sequence"/>
</dbReference>
<proteinExistence type="predicted"/>
<comment type="caution">
    <text evidence="1">The sequence shown here is derived from an EMBL/GenBank/DDBJ whole genome shotgun (WGS) entry which is preliminary data.</text>
</comment>
<gene>
    <name evidence="1" type="ORF">C8C77_103225</name>
</gene>
<protein>
    <submittedName>
        <fullName evidence="1">Uncharacterized protein</fullName>
    </submittedName>
</protein>
<dbReference type="AlphaFoldDB" id="A0A4V3G5W9"/>